<dbReference type="PANTHER" id="PTHR33164:SF43">
    <property type="entry name" value="HTH-TYPE TRANSCRIPTIONAL REPRESSOR YETL"/>
    <property type="match status" value="1"/>
</dbReference>
<dbReference type="InterPro" id="IPR039422">
    <property type="entry name" value="MarR/SlyA-like"/>
</dbReference>
<proteinExistence type="predicted"/>
<protein>
    <submittedName>
        <fullName evidence="5">MarR family transcriptional regulator</fullName>
    </submittedName>
</protein>
<evidence type="ECO:0000259" key="4">
    <source>
        <dbReference type="PROSITE" id="PS50995"/>
    </source>
</evidence>
<dbReference type="Proteomes" id="UP001165584">
    <property type="component" value="Unassembled WGS sequence"/>
</dbReference>
<accession>A0ABT2GSZ1</accession>
<sequence>MTAESVREVWAVGADEASHRDFPGHVAAIAHGRFVLRQVLKILDDCAVRGGLQPLSHQALLQTFGAAEPISVSGLAERLSVPPALVSRTVRGLEEDGLVQRSRISDDKRVVVVSTTPLGVEKLREIDQHVHEEIRRLSDSLDDAGRIGALATFASYVGLDADPRITPLFTGIDVVTHS</sequence>
<evidence type="ECO:0000256" key="1">
    <source>
        <dbReference type="ARBA" id="ARBA00023015"/>
    </source>
</evidence>
<evidence type="ECO:0000256" key="3">
    <source>
        <dbReference type="ARBA" id="ARBA00023163"/>
    </source>
</evidence>
<dbReference type="InterPro" id="IPR036388">
    <property type="entry name" value="WH-like_DNA-bd_sf"/>
</dbReference>
<dbReference type="SUPFAM" id="SSF46785">
    <property type="entry name" value="Winged helix' DNA-binding domain"/>
    <property type="match status" value="1"/>
</dbReference>
<keyword evidence="6" id="KW-1185">Reference proteome</keyword>
<organism evidence="5 6">
    <name type="scientific">Herbiconiux aconitum</name>
    <dbReference type="NCBI Taxonomy" id="2970913"/>
    <lineage>
        <taxon>Bacteria</taxon>
        <taxon>Bacillati</taxon>
        <taxon>Actinomycetota</taxon>
        <taxon>Actinomycetes</taxon>
        <taxon>Micrococcales</taxon>
        <taxon>Microbacteriaceae</taxon>
        <taxon>Herbiconiux</taxon>
    </lineage>
</organism>
<keyword evidence="1" id="KW-0805">Transcription regulation</keyword>
<dbReference type="InterPro" id="IPR000835">
    <property type="entry name" value="HTH_MarR-typ"/>
</dbReference>
<dbReference type="InterPro" id="IPR023187">
    <property type="entry name" value="Tscrpt_reg_MarR-type_CS"/>
</dbReference>
<dbReference type="PANTHER" id="PTHR33164">
    <property type="entry name" value="TRANSCRIPTIONAL REGULATOR, MARR FAMILY"/>
    <property type="match status" value="1"/>
</dbReference>
<evidence type="ECO:0000256" key="2">
    <source>
        <dbReference type="ARBA" id="ARBA00023125"/>
    </source>
</evidence>
<dbReference type="EMBL" id="JANLCM010000002">
    <property type="protein sequence ID" value="MCS5719268.1"/>
    <property type="molecule type" value="Genomic_DNA"/>
</dbReference>
<dbReference type="InterPro" id="IPR036390">
    <property type="entry name" value="WH_DNA-bd_sf"/>
</dbReference>
<comment type="caution">
    <text evidence="5">The sequence shown here is derived from an EMBL/GenBank/DDBJ whole genome shotgun (WGS) entry which is preliminary data.</text>
</comment>
<dbReference type="PROSITE" id="PS01117">
    <property type="entry name" value="HTH_MARR_1"/>
    <property type="match status" value="1"/>
</dbReference>
<reference evidence="5" key="1">
    <citation type="submission" date="2022-08" db="EMBL/GenBank/DDBJ databases">
        <authorList>
            <person name="Deng Y."/>
            <person name="Han X.-F."/>
            <person name="Zhang Y.-Q."/>
        </authorList>
    </citation>
    <scope>NUCLEOTIDE SEQUENCE</scope>
    <source>
        <strain evidence="5">CPCC 205763</strain>
    </source>
</reference>
<evidence type="ECO:0000313" key="6">
    <source>
        <dbReference type="Proteomes" id="UP001165584"/>
    </source>
</evidence>
<name>A0ABT2GSZ1_9MICO</name>
<gene>
    <name evidence="5" type="ORF">N1027_14105</name>
</gene>
<dbReference type="Gene3D" id="1.10.10.10">
    <property type="entry name" value="Winged helix-like DNA-binding domain superfamily/Winged helix DNA-binding domain"/>
    <property type="match status" value="1"/>
</dbReference>
<evidence type="ECO:0000313" key="5">
    <source>
        <dbReference type="EMBL" id="MCS5719268.1"/>
    </source>
</evidence>
<dbReference type="Pfam" id="PF01047">
    <property type="entry name" value="MarR"/>
    <property type="match status" value="1"/>
</dbReference>
<feature type="domain" description="HTH marR-type" evidence="4">
    <location>
        <begin position="1"/>
        <end position="159"/>
    </location>
</feature>
<keyword evidence="3" id="KW-0804">Transcription</keyword>
<keyword evidence="2" id="KW-0238">DNA-binding</keyword>
<dbReference type="RefSeq" id="WP_259508770.1">
    <property type="nucleotide sequence ID" value="NZ_JANLCM010000002.1"/>
</dbReference>
<dbReference type="PROSITE" id="PS50995">
    <property type="entry name" value="HTH_MARR_2"/>
    <property type="match status" value="1"/>
</dbReference>
<dbReference type="SMART" id="SM00347">
    <property type="entry name" value="HTH_MARR"/>
    <property type="match status" value="1"/>
</dbReference>